<dbReference type="EMBL" id="LR798423">
    <property type="protein sequence ID" value="CAB5230715.1"/>
    <property type="molecule type" value="Genomic_DNA"/>
</dbReference>
<evidence type="ECO:0000313" key="6">
    <source>
        <dbReference type="EMBL" id="CAB4178876.1"/>
    </source>
</evidence>
<evidence type="ECO:0000313" key="8">
    <source>
        <dbReference type="EMBL" id="CAB4191956.1"/>
    </source>
</evidence>
<dbReference type="EMBL" id="LR797130">
    <property type="protein sequence ID" value="CAB4188834.1"/>
    <property type="molecule type" value="Genomic_DNA"/>
</dbReference>
<evidence type="ECO:0000313" key="4">
    <source>
        <dbReference type="EMBL" id="CAB4161375.1"/>
    </source>
</evidence>
<organism evidence="9">
    <name type="scientific">uncultured Caudovirales phage</name>
    <dbReference type="NCBI Taxonomy" id="2100421"/>
    <lineage>
        <taxon>Viruses</taxon>
        <taxon>Duplodnaviria</taxon>
        <taxon>Heunggongvirae</taxon>
        <taxon>Uroviricota</taxon>
        <taxon>Caudoviricetes</taxon>
        <taxon>Peduoviridae</taxon>
        <taxon>Maltschvirus</taxon>
        <taxon>Maltschvirus maltsch</taxon>
    </lineage>
</organism>
<dbReference type="EMBL" id="LR796709">
    <property type="protein sequence ID" value="CAB4161375.1"/>
    <property type="molecule type" value="Genomic_DNA"/>
</dbReference>
<dbReference type="InterPro" id="IPR005358">
    <property type="entry name" value="Puta_zinc/iron-chelating_dom"/>
</dbReference>
<dbReference type="EMBL" id="LR796461">
    <property type="protein sequence ID" value="CAB4146185.1"/>
    <property type="molecule type" value="Genomic_DNA"/>
</dbReference>
<proteinExistence type="predicted"/>
<dbReference type="EMBL" id="LR796305">
    <property type="protein sequence ID" value="CAB4135647.1"/>
    <property type="molecule type" value="Genomic_DNA"/>
</dbReference>
<sequence length="254" mass="29337">MRRSVTTKDIANFAKLDMIYNQVRVIEAKQNETKFKCLGSGECCKIGLVIHMAECANIAFKLRQQYYLYLEDKGRIFAEKWMNEVVSDLTTAMYDKDWEAGGETTRHCAFYKGGCTVYGYRPMVCRTFGTITTVDNYCPRIRNANGAIEYFTGDAIINTIKMFQDYLKDFSEGKDEGYNLVVYMPLGVLSFLLESEELIELENTTDKKFWNGVQGWHNYRVEFTKLHGYDRDVLEKVAEVTGVPLTFPKFTKED</sequence>
<dbReference type="Pfam" id="PF03692">
    <property type="entry name" value="CxxCxxCC"/>
    <property type="match status" value="1"/>
</dbReference>
<reference evidence="9" key="1">
    <citation type="submission" date="2020-05" db="EMBL/GenBank/DDBJ databases">
        <authorList>
            <person name="Chiriac C."/>
            <person name="Salcher M."/>
            <person name="Ghai R."/>
            <person name="Kavagutti S V."/>
        </authorList>
    </citation>
    <scope>NUCLEOTIDE SEQUENCE</scope>
</reference>
<dbReference type="EMBL" id="LR796980">
    <property type="protein sequence ID" value="CAB4178876.1"/>
    <property type="molecule type" value="Genomic_DNA"/>
</dbReference>
<evidence type="ECO:0000313" key="7">
    <source>
        <dbReference type="EMBL" id="CAB4188834.1"/>
    </source>
</evidence>
<evidence type="ECO:0000313" key="5">
    <source>
        <dbReference type="EMBL" id="CAB4173968.1"/>
    </source>
</evidence>
<evidence type="ECO:0000313" key="1">
    <source>
        <dbReference type="EMBL" id="CAB4135647.1"/>
    </source>
</evidence>
<evidence type="ECO:0000313" key="9">
    <source>
        <dbReference type="EMBL" id="CAB4216169.1"/>
    </source>
</evidence>
<dbReference type="EMBL" id="LR797492">
    <property type="protein sequence ID" value="CAB4220097.1"/>
    <property type="molecule type" value="Genomic_DNA"/>
</dbReference>
<dbReference type="EMBL" id="LR796548">
    <property type="protein sequence ID" value="CAB4150927.1"/>
    <property type="molecule type" value="Genomic_DNA"/>
</dbReference>
<dbReference type="EMBL" id="LR796917">
    <property type="protein sequence ID" value="CAB4173968.1"/>
    <property type="molecule type" value="Genomic_DNA"/>
</dbReference>
<protein>
    <submittedName>
        <fullName evidence="9">Zinc- or iron-chelating domain containing protein</fullName>
    </submittedName>
</protein>
<dbReference type="EMBL" id="LR797180">
    <property type="protein sequence ID" value="CAB4191956.1"/>
    <property type="molecule type" value="Genomic_DNA"/>
</dbReference>
<dbReference type="EMBL" id="LR797434">
    <property type="protein sequence ID" value="CAB4216169.1"/>
    <property type="molecule type" value="Genomic_DNA"/>
</dbReference>
<evidence type="ECO:0000313" key="3">
    <source>
        <dbReference type="EMBL" id="CAB4150927.1"/>
    </source>
</evidence>
<accession>A0A6J5SNJ2</accession>
<evidence type="ECO:0000313" key="10">
    <source>
        <dbReference type="EMBL" id="CAB4220097.1"/>
    </source>
</evidence>
<evidence type="ECO:0000313" key="2">
    <source>
        <dbReference type="EMBL" id="CAB4146185.1"/>
    </source>
</evidence>
<evidence type="ECO:0000313" key="11">
    <source>
        <dbReference type="EMBL" id="CAB5230715.1"/>
    </source>
</evidence>
<name>A0A6J5SNJ2_9CAUD</name>
<gene>
    <name evidence="6" type="ORF">UFOVP1031_8</name>
    <name evidence="7" type="ORF">UFOVP1172_127</name>
    <name evidence="8" type="ORF">UFOVP1240_32</name>
    <name evidence="9" type="ORF">UFOVP1486_89</name>
    <name evidence="11" type="ORF">UFOVP1578_80</name>
    <name evidence="10" type="ORF">UFOVP1630_72</name>
    <name evidence="1" type="ORF">UFOVP288_49</name>
    <name evidence="2" type="ORF">UFOVP483_147</name>
    <name evidence="3" type="ORF">UFOVP573_66</name>
    <name evidence="4" type="ORF">UFOVP769_49</name>
    <name evidence="5" type="ORF">UFOVP962_17</name>
</gene>